<dbReference type="AlphaFoldDB" id="A0A545TEQ4"/>
<dbReference type="SUPFAM" id="SSF54285">
    <property type="entry name" value="MoaD/ThiS"/>
    <property type="match status" value="1"/>
</dbReference>
<dbReference type="InterPro" id="IPR016155">
    <property type="entry name" value="Mopterin_synth/thiamin_S_b"/>
</dbReference>
<comment type="caution">
    <text evidence="1">The sequence shown here is derived from an EMBL/GenBank/DDBJ whole genome shotgun (WGS) entry which is preliminary data.</text>
</comment>
<accession>A0A545TEQ4</accession>
<dbReference type="EMBL" id="VIKR01000002">
    <property type="protein sequence ID" value="TQV75656.1"/>
    <property type="molecule type" value="Genomic_DNA"/>
</dbReference>
<dbReference type="PANTHER" id="PTHR38031:SF1">
    <property type="entry name" value="SULFUR CARRIER PROTEIN CYSO"/>
    <property type="match status" value="1"/>
</dbReference>
<proteinExistence type="predicted"/>
<evidence type="ECO:0000313" key="1">
    <source>
        <dbReference type="EMBL" id="TQV75656.1"/>
    </source>
</evidence>
<gene>
    <name evidence="1" type="ORF">FLL45_11630</name>
</gene>
<keyword evidence="2" id="KW-1185">Reference proteome</keyword>
<dbReference type="InterPro" id="IPR012675">
    <property type="entry name" value="Beta-grasp_dom_sf"/>
</dbReference>
<name>A0A545TEQ4_9GAMM</name>
<dbReference type="Proteomes" id="UP000317839">
    <property type="component" value="Unassembled WGS sequence"/>
</dbReference>
<dbReference type="PANTHER" id="PTHR38031">
    <property type="entry name" value="SULFUR CARRIER PROTEIN SLR0821-RELATED"/>
    <property type="match status" value="1"/>
</dbReference>
<dbReference type="CDD" id="cd17040">
    <property type="entry name" value="Ubl_MoaD_like"/>
    <property type="match status" value="1"/>
</dbReference>
<dbReference type="Gene3D" id="3.10.20.30">
    <property type="match status" value="1"/>
</dbReference>
<protein>
    <submittedName>
        <fullName evidence="1">MoaD/ThiS family protein</fullName>
    </submittedName>
</protein>
<dbReference type="OrthoDB" id="6894792at2"/>
<organism evidence="1 2">
    <name type="scientific">Aliikangiella marina</name>
    <dbReference type="NCBI Taxonomy" id="1712262"/>
    <lineage>
        <taxon>Bacteria</taxon>
        <taxon>Pseudomonadati</taxon>
        <taxon>Pseudomonadota</taxon>
        <taxon>Gammaproteobacteria</taxon>
        <taxon>Oceanospirillales</taxon>
        <taxon>Pleioneaceae</taxon>
        <taxon>Aliikangiella</taxon>
    </lineage>
</organism>
<dbReference type="InterPro" id="IPR052045">
    <property type="entry name" value="Sulfur_Carrier/Prot_Modifier"/>
</dbReference>
<evidence type="ECO:0000313" key="2">
    <source>
        <dbReference type="Proteomes" id="UP000317839"/>
    </source>
</evidence>
<sequence length="89" mass="9795">MPRVTFTDNLKRHIECPPSKVSGTNLKEVLDAVFANNAKLGSYILDDQGRLRKHILVSIDNELVKDRINLTDTVAGDSEVYVLQALSGG</sequence>
<reference evidence="1 2" key="1">
    <citation type="submission" date="2019-06" db="EMBL/GenBank/DDBJ databases">
        <title>Draft genome of Aliikangiella marina GYP-15.</title>
        <authorList>
            <person name="Wang G."/>
        </authorList>
    </citation>
    <scope>NUCLEOTIDE SEQUENCE [LARGE SCALE GENOMIC DNA]</scope>
    <source>
        <strain evidence="1 2">GYP-15</strain>
    </source>
</reference>